<dbReference type="Proteomes" id="UP001649381">
    <property type="component" value="Unassembled WGS sequence"/>
</dbReference>
<proteinExistence type="predicted"/>
<evidence type="ECO:0000313" key="2">
    <source>
        <dbReference type="Proteomes" id="UP001649381"/>
    </source>
</evidence>
<organism evidence="1 2">
    <name type="scientific">Pseudalkalibacillus berkeleyi</name>
    <dbReference type="NCBI Taxonomy" id="1069813"/>
    <lineage>
        <taxon>Bacteria</taxon>
        <taxon>Bacillati</taxon>
        <taxon>Bacillota</taxon>
        <taxon>Bacilli</taxon>
        <taxon>Bacillales</taxon>
        <taxon>Fictibacillaceae</taxon>
        <taxon>Pseudalkalibacillus</taxon>
    </lineage>
</organism>
<dbReference type="InterPro" id="IPR019712">
    <property type="entry name" value="YtpB-like"/>
</dbReference>
<comment type="caution">
    <text evidence="1">The sequence shown here is derived from an EMBL/GenBank/DDBJ whole genome shotgun (WGS) entry which is preliminary data.</text>
</comment>
<reference evidence="1 2" key="1">
    <citation type="submission" date="2022-01" db="EMBL/GenBank/DDBJ databases">
        <title>Alkalihalobacillus sp. EGI L200015, a novel bacterium isolated from a salt lake sediment.</title>
        <authorList>
            <person name="Gao L."/>
            <person name="Fang B.-Z."/>
            <person name="Li W.-J."/>
        </authorList>
    </citation>
    <scope>NUCLEOTIDE SEQUENCE [LARGE SCALE GENOMIC DNA]</scope>
    <source>
        <strain evidence="1 2">KCTC 12718</strain>
    </source>
</reference>
<accession>A0ABS9H036</accession>
<dbReference type="RefSeq" id="WP_236334744.1">
    <property type="nucleotide sequence ID" value="NZ_JAKIJS010000001.1"/>
</dbReference>
<gene>
    <name evidence="1" type="ORF">L2716_11520</name>
</gene>
<name>A0ABS9H036_9BACL</name>
<dbReference type="EMBL" id="JAKIJS010000001">
    <property type="protein sequence ID" value="MCF6138357.1"/>
    <property type="molecule type" value="Genomic_DNA"/>
</dbReference>
<sequence length="355" mass="41314">MNVPSQPWSLMNKIYRQVLPSVHKELAVWKQRAEQIPNSELRTQALESIDTKTFHCEGGGIYALLSADDKWRSEVIRFIIAYQTISDYLDNLCDRSTSLDPEDFALLHQSMEHALSPGTELENYYALREDQNDGGYLHDLVSTCQTILAKLPSFEQIAKSLIELERHYSNLQIHKHVIHEERVPRLQQWFTENERDLPAMSWYEFSACAGSTIGIFCLVSYATNKDLSPDLVDKIKEGYFPWIQGLHIMMDYLIDQEEDQEGGDLNFCFYYENKEQMMDRLMHFFNKADEAARALPHSRFHSLITRGLLGIYSTDTKVKNQPEVQSVFKKLMRAGGLPAYYFYWNSFVYRKVKTS</sequence>
<keyword evidence="2" id="KW-1185">Reference proteome</keyword>
<protein>
    <submittedName>
        <fullName evidence="1">Tetraprenyl-beta-curcumene synthase family protein</fullName>
    </submittedName>
</protein>
<dbReference type="Pfam" id="PF10776">
    <property type="entry name" value="DUF2600"/>
    <property type="match status" value="1"/>
</dbReference>
<evidence type="ECO:0000313" key="1">
    <source>
        <dbReference type="EMBL" id="MCF6138357.1"/>
    </source>
</evidence>